<evidence type="ECO:0000256" key="2">
    <source>
        <dbReference type="ARBA" id="ARBA00023125"/>
    </source>
</evidence>
<keyword evidence="2" id="KW-0238">DNA-binding</keyword>
<gene>
    <name evidence="5" type="primary">rspR_1</name>
    <name evidence="5" type="ORF">ROLI_003610</name>
</gene>
<evidence type="ECO:0000313" key="6">
    <source>
        <dbReference type="Proteomes" id="UP001318682"/>
    </source>
</evidence>
<accession>A0ABZ2BMJ7</accession>
<dbReference type="PANTHER" id="PTHR43537">
    <property type="entry name" value="TRANSCRIPTIONAL REGULATOR, GNTR FAMILY"/>
    <property type="match status" value="1"/>
</dbReference>
<organism evidence="5 6">
    <name type="scientific">Roseobacter fucihabitans</name>
    <dbReference type="NCBI Taxonomy" id="1537242"/>
    <lineage>
        <taxon>Bacteria</taxon>
        <taxon>Pseudomonadati</taxon>
        <taxon>Pseudomonadota</taxon>
        <taxon>Alphaproteobacteria</taxon>
        <taxon>Rhodobacterales</taxon>
        <taxon>Roseobacteraceae</taxon>
        <taxon>Roseobacter</taxon>
    </lineage>
</organism>
<evidence type="ECO:0000256" key="3">
    <source>
        <dbReference type="ARBA" id="ARBA00023163"/>
    </source>
</evidence>
<dbReference type="SMART" id="SM00345">
    <property type="entry name" value="HTH_GNTR"/>
    <property type="match status" value="1"/>
</dbReference>
<dbReference type="RefSeq" id="WP_187428218.1">
    <property type="nucleotide sequence ID" value="NZ_CP143423.1"/>
</dbReference>
<evidence type="ECO:0000259" key="4">
    <source>
        <dbReference type="PROSITE" id="PS50949"/>
    </source>
</evidence>
<dbReference type="InterPro" id="IPR011711">
    <property type="entry name" value="GntR_C"/>
</dbReference>
<dbReference type="SMART" id="SM00895">
    <property type="entry name" value="FCD"/>
    <property type="match status" value="1"/>
</dbReference>
<dbReference type="PRINTS" id="PR00035">
    <property type="entry name" value="HTHGNTR"/>
</dbReference>
<keyword evidence="1" id="KW-0805">Transcription regulation</keyword>
<dbReference type="InterPro" id="IPR000524">
    <property type="entry name" value="Tscrpt_reg_HTH_GntR"/>
</dbReference>
<dbReference type="InterPro" id="IPR036388">
    <property type="entry name" value="WH-like_DNA-bd_sf"/>
</dbReference>
<dbReference type="PROSITE" id="PS50949">
    <property type="entry name" value="HTH_GNTR"/>
    <property type="match status" value="1"/>
</dbReference>
<dbReference type="Pfam" id="PF07729">
    <property type="entry name" value="FCD"/>
    <property type="match status" value="1"/>
</dbReference>
<dbReference type="Pfam" id="PF00392">
    <property type="entry name" value="GntR"/>
    <property type="match status" value="1"/>
</dbReference>
<sequence length="243" mass="27055">MQDKPSVQDAERAPSGLAALRLAPDQGVSVTDRVHRLLRQAIIGVQLAPGTPISENSLSQQLSISRSPVRAAIQRLAEEGLVEVSPQRGSYVAALHMDQMHDSHFVRRSLELALLHETAQLWTPEMTAQLRAVIADQERAVNARDADLFLTLDETFHRTLAELSGRKGVWAAIQAPYTALGRFHHYWAKMDRLADVLREHRAIIAALEQGDGDAAKAALATHLDMVFVILDRMPEERRKQLPF</sequence>
<dbReference type="Gene3D" id="1.10.10.10">
    <property type="entry name" value="Winged helix-like DNA-binding domain superfamily/Winged helix DNA-binding domain"/>
    <property type="match status" value="1"/>
</dbReference>
<feature type="domain" description="HTH gntR-type" evidence="4">
    <location>
        <begin position="28"/>
        <end position="95"/>
    </location>
</feature>
<dbReference type="Gene3D" id="1.20.120.530">
    <property type="entry name" value="GntR ligand-binding domain-like"/>
    <property type="match status" value="1"/>
</dbReference>
<dbReference type="InterPro" id="IPR036390">
    <property type="entry name" value="WH_DNA-bd_sf"/>
</dbReference>
<evidence type="ECO:0000313" key="5">
    <source>
        <dbReference type="EMBL" id="WVX47294.1"/>
    </source>
</evidence>
<dbReference type="SUPFAM" id="SSF46785">
    <property type="entry name" value="Winged helix' DNA-binding domain"/>
    <property type="match status" value="1"/>
</dbReference>
<dbReference type="InterPro" id="IPR008920">
    <property type="entry name" value="TF_FadR/GntR_C"/>
</dbReference>
<dbReference type="CDD" id="cd07377">
    <property type="entry name" value="WHTH_GntR"/>
    <property type="match status" value="1"/>
</dbReference>
<dbReference type="EMBL" id="CP143423">
    <property type="protein sequence ID" value="WVX47294.1"/>
    <property type="molecule type" value="Genomic_DNA"/>
</dbReference>
<keyword evidence="3" id="KW-0804">Transcription</keyword>
<proteinExistence type="predicted"/>
<evidence type="ECO:0000256" key="1">
    <source>
        <dbReference type="ARBA" id="ARBA00023015"/>
    </source>
</evidence>
<keyword evidence="6" id="KW-1185">Reference proteome</keyword>
<dbReference type="SUPFAM" id="SSF48008">
    <property type="entry name" value="GntR ligand-binding domain-like"/>
    <property type="match status" value="1"/>
</dbReference>
<protein>
    <submittedName>
        <fullName evidence="5">HTH-type transcriptional repressor RspR</fullName>
    </submittedName>
</protein>
<name>A0ABZ2BMJ7_9RHOB</name>
<dbReference type="PANTHER" id="PTHR43537:SF6">
    <property type="entry name" value="HTH-TYPE TRANSCRIPTIONAL REPRESSOR RSPR"/>
    <property type="match status" value="1"/>
</dbReference>
<reference evidence="6" key="1">
    <citation type="submission" date="2024-01" db="EMBL/GenBank/DDBJ databases">
        <title>Roseobacter fucihabitans sp. nov., isolated from the brown alga Fucus spiralis.</title>
        <authorList>
            <person name="Hahnke S."/>
            <person name="Berger M."/>
            <person name="Schlingloff A."/>
            <person name="Athale I."/>
            <person name="Neumann-Schaal M."/>
            <person name="Adenaya A."/>
            <person name="Poehlein A."/>
            <person name="Daniel R."/>
            <person name="Pertersen J."/>
            <person name="Brinkhoff T."/>
        </authorList>
    </citation>
    <scope>NUCLEOTIDE SEQUENCE [LARGE SCALE GENOMIC DNA]</scope>
    <source>
        <strain evidence="6">B14</strain>
    </source>
</reference>
<dbReference type="Proteomes" id="UP001318682">
    <property type="component" value="Chromosome"/>
</dbReference>